<evidence type="ECO:0000256" key="11">
    <source>
        <dbReference type="ARBA" id="ARBA00083107"/>
    </source>
</evidence>
<keyword evidence="7 14" id="KW-0157">Chromophore</keyword>
<feature type="binding site" evidence="12">
    <location>
        <begin position="281"/>
        <end position="288"/>
    </location>
    <ligand>
        <name>FAD</name>
        <dbReference type="ChEBI" id="CHEBI:57692"/>
    </ligand>
</feature>
<dbReference type="RefSeq" id="WP_078190546.1">
    <property type="nucleotide sequence ID" value="NZ_JAMCOZ010000006.1"/>
</dbReference>
<comment type="similarity">
    <text evidence="14">Belongs to the DNA photolyase family.</text>
</comment>
<feature type="site" description="Electron transfer via tryptophanyl radical" evidence="13">
    <location>
        <position position="313"/>
    </location>
</feature>
<dbReference type="PRINTS" id="PR00147">
    <property type="entry name" value="DNAPHOTLYASE"/>
</dbReference>
<dbReference type="Pfam" id="PF00875">
    <property type="entry name" value="DNA_photolyase"/>
    <property type="match status" value="1"/>
</dbReference>
<comment type="function">
    <text evidence="10">Involved in repair of UV radiation-induced DNA damage. Catalyzes the light-dependent monomerization (300-600 nm) of cyclobutyl pyrimidine dimers (in cis-syn configuration), which are formed between adjacent bases on the same DNA strand upon exposure to ultraviolet radiation.</text>
</comment>
<dbReference type="EMBL" id="MVKX01000006">
    <property type="protein sequence ID" value="OOV81869.1"/>
    <property type="molecule type" value="Genomic_DNA"/>
</dbReference>
<dbReference type="GO" id="GO:0071949">
    <property type="term" value="F:FAD binding"/>
    <property type="evidence" value="ECO:0007669"/>
    <property type="project" value="TreeGrafter"/>
</dbReference>
<dbReference type="GO" id="GO:0000719">
    <property type="term" value="P:photoreactive repair"/>
    <property type="evidence" value="ECO:0007669"/>
    <property type="project" value="UniProtKB-ARBA"/>
</dbReference>
<dbReference type="SUPFAM" id="SSF52425">
    <property type="entry name" value="Cryptochrome/photolyase, N-terminal domain"/>
    <property type="match status" value="1"/>
</dbReference>
<sequence length="472" mass="55093">MQLVWFRQDLRRHDHSALWQATQSGPTVAFIALSPEQWTRHDDAPIKIHRYLAQLELLRQQLAELNIPLIIQHIPDWSDIATELLTLCTQLNVHTVHAHIEHGVNELQRDHQVQQLLEQQQISVELYHDRTLFPVGSIRNQSGHPYQVFGAFKKNCYEKLTISVPSCYPAIEAQTALAPHQLWQNEFDLRPFYPAGLLAAQIELWPIGEDHAQQCLDEFIEQHLRRYADDRDYPALNGTSRIGLYLNLGILSIRQCLQALFREQGGYFQIDHRGQQTWLDELLWREFYQHILFDYPQVSQRQPFQTKTLKIKWRHAPQDLAAWQQGQTGIPIVDAGMRQLRATGWMHNRVRMICAMFLSKNLLIDWRLGEQWFMQHLVDGDLAANNGGWQWCASTGTDAVPYFRIFNPINQSQKFDPNGDYLRQWLPELADLDAKQIHQPFAKNPQQELNYPQPIVDLKQSRLAAIETFRAL</sequence>
<dbReference type="SUPFAM" id="SSF48173">
    <property type="entry name" value="Cryptochrome/photolyase FAD-binding domain"/>
    <property type="match status" value="1"/>
</dbReference>
<gene>
    <name evidence="16" type="ORF">B1202_10510</name>
</gene>
<evidence type="ECO:0000256" key="1">
    <source>
        <dbReference type="ARBA" id="ARBA00001932"/>
    </source>
</evidence>
<feature type="domain" description="Photolyase/cryptochrome alpha/beta" evidence="15">
    <location>
        <begin position="1"/>
        <end position="132"/>
    </location>
</feature>
<dbReference type="FunFam" id="1.10.579.10:FF:000003">
    <property type="entry name" value="Deoxyribodipyrimidine photo-lyase"/>
    <property type="match status" value="1"/>
</dbReference>
<dbReference type="PROSITE" id="PS00394">
    <property type="entry name" value="DNA_PHOTOLYASES_1_1"/>
    <property type="match status" value="1"/>
</dbReference>
<evidence type="ECO:0000256" key="3">
    <source>
        <dbReference type="ARBA" id="ARBA00013149"/>
    </source>
</evidence>
<dbReference type="PANTHER" id="PTHR11455:SF9">
    <property type="entry name" value="CRYPTOCHROME CIRCADIAN CLOCK 5 ISOFORM X1"/>
    <property type="match status" value="1"/>
</dbReference>
<comment type="cofactor">
    <cofactor evidence="12">
        <name>FAD</name>
        <dbReference type="ChEBI" id="CHEBI:57692"/>
    </cofactor>
    <text evidence="12">Binds 1 FAD per subunit.</text>
</comment>
<feature type="site" description="Electron transfer via tryptophanyl radical" evidence="13">
    <location>
        <position position="366"/>
    </location>
</feature>
<organism evidence="16 17">
    <name type="scientific">Acinetobacter amyesii</name>
    <dbReference type="NCBI Taxonomy" id="2942470"/>
    <lineage>
        <taxon>Bacteria</taxon>
        <taxon>Pseudomonadati</taxon>
        <taxon>Pseudomonadota</taxon>
        <taxon>Gammaproteobacteria</taxon>
        <taxon>Moraxellales</taxon>
        <taxon>Moraxellaceae</taxon>
        <taxon>Acinetobacter</taxon>
    </lineage>
</organism>
<evidence type="ECO:0000313" key="17">
    <source>
        <dbReference type="Proteomes" id="UP000191160"/>
    </source>
</evidence>
<dbReference type="InterPro" id="IPR018394">
    <property type="entry name" value="DNA_photolyase_1_CS_C"/>
</dbReference>
<comment type="cofactor">
    <cofactor evidence="1">
        <name>(6R)-5,10-methylene-5,6,7,8-tetrahydrofolate</name>
        <dbReference type="ChEBI" id="CHEBI:15636"/>
    </cofactor>
</comment>
<dbReference type="Gene3D" id="1.25.40.80">
    <property type="match status" value="1"/>
</dbReference>
<evidence type="ECO:0000256" key="10">
    <source>
        <dbReference type="ARBA" id="ARBA00059220"/>
    </source>
</evidence>
<dbReference type="GO" id="GO:0003677">
    <property type="term" value="F:DNA binding"/>
    <property type="evidence" value="ECO:0007669"/>
    <property type="project" value="TreeGrafter"/>
</dbReference>
<evidence type="ECO:0000256" key="12">
    <source>
        <dbReference type="PIRSR" id="PIRSR602081-1"/>
    </source>
</evidence>
<protein>
    <recommendedName>
        <fullName evidence="4">Deoxyribodipyrimidine photo-lyase</fullName>
        <ecNumber evidence="3">4.1.99.3</ecNumber>
    </recommendedName>
    <alternativeName>
        <fullName evidence="8">DNA photolyase</fullName>
    </alternativeName>
    <alternativeName>
        <fullName evidence="11">Photoreactivating enzyme</fullName>
    </alternativeName>
</protein>
<dbReference type="InterPro" id="IPR002081">
    <property type="entry name" value="Cryptochrome/DNA_photolyase_1"/>
</dbReference>
<comment type="catalytic activity">
    <reaction evidence="9">
        <text>cyclobutadipyrimidine (in DNA) = 2 pyrimidine residues (in DNA).</text>
        <dbReference type="EC" id="4.1.99.3"/>
    </reaction>
</comment>
<evidence type="ECO:0000256" key="9">
    <source>
        <dbReference type="ARBA" id="ARBA00033999"/>
    </source>
</evidence>
<keyword evidence="17" id="KW-1185">Reference proteome</keyword>
<evidence type="ECO:0000256" key="13">
    <source>
        <dbReference type="PIRSR" id="PIRSR602081-2"/>
    </source>
</evidence>
<comment type="similarity">
    <text evidence="2">Belongs to the DNA photolyase class-1 family.</text>
</comment>
<name>A0A1T1GW84_9GAMM</name>
<dbReference type="GO" id="GO:0003904">
    <property type="term" value="F:deoxyribodipyrimidine photo-lyase activity"/>
    <property type="evidence" value="ECO:0007669"/>
    <property type="project" value="UniProtKB-EC"/>
</dbReference>
<dbReference type="GO" id="GO:0009416">
    <property type="term" value="P:response to light stimulus"/>
    <property type="evidence" value="ECO:0007669"/>
    <property type="project" value="TreeGrafter"/>
</dbReference>
<dbReference type="InterPro" id="IPR036155">
    <property type="entry name" value="Crypto/Photolyase_N_sf"/>
</dbReference>
<dbReference type="Pfam" id="PF03441">
    <property type="entry name" value="FAD_binding_7"/>
    <property type="match status" value="1"/>
</dbReference>
<dbReference type="PANTHER" id="PTHR11455">
    <property type="entry name" value="CRYPTOCHROME"/>
    <property type="match status" value="1"/>
</dbReference>
<evidence type="ECO:0000256" key="8">
    <source>
        <dbReference type="ARBA" id="ARBA00031671"/>
    </source>
</evidence>
<evidence type="ECO:0000256" key="7">
    <source>
        <dbReference type="ARBA" id="ARBA00022991"/>
    </source>
</evidence>
<keyword evidence="6 12" id="KW-0274">FAD</keyword>
<feature type="binding site" evidence="12">
    <location>
        <position position="278"/>
    </location>
    <ligand>
        <name>FAD</name>
        <dbReference type="ChEBI" id="CHEBI:57692"/>
    </ligand>
</feature>
<dbReference type="InterPro" id="IPR036134">
    <property type="entry name" value="Crypto/Photolyase_FAD-like_sf"/>
</dbReference>
<feature type="binding site" evidence="12">
    <location>
        <position position="227"/>
    </location>
    <ligand>
        <name>FAD</name>
        <dbReference type="ChEBI" id="CHEBI:57692"/>
    </ligand>
</feature>
<evidence type="ECO:0000313" key="16">
    <source>
        <dbReference type="EMBL" id="OOV81869.1"/>
    </source>
</evidence>
<dbReference type="EC" id="4.1.99.3" evidence="3"/>
<evidence type="ECO:0000259" key="15">
    <source>
        <dbReference type="PROSITE" id="PS51645"/>
    </source>
</evidence>
<evidence type="ECO:0000256" key="6">
    <source>
        <dbReference type="ARBA" id="ARBA00022827"/>
    </source>
</evidence>
<evidence type="ECO:0000256" key="5">
    <source>
        <dbReference type="ARBA" id="ARBA00022630"/>
    </source>
</evidence>
<evidence type="ECO:0000256" key="4">
    <source>
        <dbReference type="ARBA" id="ARBA00014046"/>
    </source>
</evidence>
<dbReference type="Proteomes" id="UP000191160">
    <property type="component" value="Unassembled WGS sequence"/>
</dbReference>
<comment type="caution">
    <text evidence="16">The sequence shown here is derived from an EMBL/GenBank/DDBJ whole genome shotgun (WGS) entry which is preliminary data.</text>
</comment>
<keyword evidence="16" id="KW-0456">Lyase</keyword>
<dbReference type="AlphaFoldDB" id="A0A1T1GW84"/>
<evidence type="ECO:0000256" key="14">
    <source>
        <dbReference type="RuleBase" id="RU004182"/>
    </source>
</evidence>
<feature type="site" description="Electron transfer via tryptophanyl radical" evidence="13">
    <location>
        <position position="389"/>
    </location>
</feature>
<dbReference type="InterPro" id="IPR005101">
    <property type="entry name" value="Cryptochr/Photolyase_FAD-bd"/>
</dbReference>
<feature type="binding site" evidence="12">
    <location>
        <begin position="379"/>
        <end position="381"/>
    </location>
    <ligand>
        <name>FAD</name>
        <dbReference type="ChEBI" id="CHEBI:57692"/>
    </ligand>
</feature>
<dbReference type="Gene3D" id="1.10.579.10">
    <property type="entry name" value="DNA Cyclobutane Dipyrimidine Photolyase, subunit A, domain 3"/>
    <property type="match status" value="1"/>
</dbReference>
<reference evidence="16 17" key="1">
    <citation type="submission" date="2017-02" db="EMBL/GenBank/DDBJ databases">
        <title>Acinetobacter sp. ANC 4945, whole genome shotgun sequencing project.</title>
        <authorList>
            <person name="Radolfova-Krizova L."/>
            <person name="Al Atrouni A."/>
            <person name="Nemec A."/>
        </authorList>
    </citation>
    <scope>NUCLEOTIDE SEQUENCE [LARGE SCALE GENOMIC DNA]</scope>
    <source>
        <strain evidence="16 17">ANC 4945</strain>
    </source>
</reference>
<keyword evidence="5 12" id="KW-0285">Flavoprotein</keyword>
<dbReference type="InterPro" id="IPR006050">
    <property type="entry name" value="DNA_photolyase_N"/>
</dbReference>
<proteinExistence type="inferred from homology"/>
<dbReference type="Gene3D" id="3.40.50.620">
    <property type="entry name" value="HUPs"/>
    <property type="match status" value="1"/>
</dbReference>
<evidence type="ECO:0000256" key="2">
    <source>
        <dbReference type="ARBA" id="ARBA00005862"/>
    </source>
</evidence>
<accession>A0A1T1GW84</accession>
<dbReference type="PROSITE" id="PS51645">
    <property type="entry name" value="PHR_CRY_ALPHA_BETA"/>
    <property type="match status" value="1"/>
</dbReference>
<dbReference type="InterPro" id="IPR014729">
    <property type="entry name" value="Rossmann-like_a/b/a_fold"/>
</dbReference>